<keyword evidence="1" id="KW-1133">Transmembrane helix</keyword>
<keyword evidence="1" id="KW-0472">Membrane</keyword>
<evidence type="ECO:0000313" key="3">
    <source>
        <dbReference type="Proteomes" id="UP001501231"/>
    </source>
</evidence>
<dbReference type="EMBL" id="BAAARW010000016">
    <property type="protein sequence ID" value="GAA2427790.1"/>
    <property type="molecule type" value="Genomic_DNA"/>
</dbReference>
<dbReference type="Proteomes" id="UP001501231">
    <property type="component" value="Unassembled WGS sequence"/>
</dbReference>
<dbReference type="PANTHER" id="PTHR40765:SF2">
    <property type="entry name" value="ESX-2 SECRETION SYSTEM ATPASE ECCB2"/>
    <property type="match status" value="1"/>
</dbReference>
<reference evidence="2 3" key="1">
    <citation type="journal article" date="2019" name="Int. J. Syst. Evol. Microbiol.">
        <title>The Global Catalogue of Microorganisms (GCM) 10K type strain sequencing project: providing services to taxonomists for standard genome sequencing and annotation.</title>
        <authorList>
            <consortium name="The Broad Institute Genomics Platform"/>
            <consortium name="The Broad Institute Genome Sequencing Center for Infectious Disease"/>
            <person name="Wu L."/>
            <person name="Ma J."/>
        </authorList>
    </citation>
    <scope>NUCLEOTIDE SEQUENCE [LARGE SCALE GENOMIC DNA]</scope>
    <source>
        <strain evidence="2 3">JCM 3325</strain>
    </source>
</reference>
<name>A0ABN3JEB8_9ACTN</name>
<dbReference type="InterPro" id="IPR007795">
    <property type="entry name" value="T7SS_EccB"/>
</dbReference>
<feature type="transmembrane region" description="Helical" evidence="1">
    <location>
        <begin position="41"/>
        <end position="61"/>
    </location>
</feature>
<comment type="caution">
    <text evidence="2">The sequence shown here is derived from an EMBL/GenBank/DDBJ whole genome shotgun (WGS) entry which is preliminary data.</text>
</comment>
<evidence type="ECO:0000313" key="2">
    <source>
        <dbReference type="EMBL" id="GAA2427790.1"/>
    </source>
</evidence>
<gene>
    <name evidence="2" type="primary">eccB_3</name>
    <name evidence="2" type="ORF">GCM10010191_45880</name>
</gene>
<dbReference type="Gene3D" id="3.30.2390.20">
    <property type="entry name" value="Type VII secretion system EccB, repeat 1 domain"/>
    <property type="match status" value="1"/>
</dbReference>
<sequence>MATKRDQLQAYRFIGQRISSALVSRETDPEQPPFRRITNSAAGGLVISAIALLVVYVYGIVVPGGNTSWRDGRSVIVVKETGTRYVYLNGRLHPVRNYTSALLALGENAETLSVSRNSLMGVARGPVIGIPDAPDALPGPEELLRAGWTLCSRPTEESSGTAAEDSALLVGTDPTGGQALGERALLLEVPDSRDHYLVWRGYRHRIDERDTVDVGLALDAERPIRVDAGVVDILPAGDEIAPIKVPEAGERSTAVPRMPKLRAGQVLVARTSGRAQHFLAEPNRLRPISELQYEIQLAYKGNAKAYGGGEPAGVELGLVALSEAAQRSAPAPSRGAAPPRRPVIVGAGREPATVCATFDSGAMVPRLRLDGRMPNGPMASTPGRTAEGLPVADHVYVPPGQAALARVMPSGTAGAGTLLLVTDQGRAHALADRQVLGILGYLRANAVLLPVGLVTRVPQGSALSPAAGRST</sequence>
<proteinExistence type="predicted"/>
<dbReference type="NCBIfam" id="TIGR03919">
    <property type="entry name" value="T7SS_EccB"/>
    <property type="match status" value="1"/>
</dbReference>
<dbReference type="RefSeq" id="WP_344591474.1">
    <property type="nucleotide sequence ID" value="NZ_BAAARW010000016.1"/>
</dbReference>
<dbReference type="PANTHER" id="PTHR40765">
    <property type="entry name" value="ESX-2 SECRETION SYSTEM ATPASE ECCB2"/>
    <property type="match status" value="1"/>
</dbReference>
<protein>
    <submittedName>
        <fullName evidence="2">Type VII secretion protein EccB</fullName>
    </submittedName>
</protein>
<dbReference type="Pfam" id="PF05108">
    <property type="entry name" value="T7SS_ESX1_EccB"/>
    <property type="match status" value="1"/>
</dbReference>
<organism evidence="2 3">
    <name type="scientific">Actinomadura vinacea</name>
    <dbReference type="NCBI Taxonomy" id="115336"/>
    <lineage>
        <taxon>Bacteria</taxon>
        <taxon>Bacillati</taxon>
        <taxon>Actinomycetota</taxon>
        <taxon>Actinomycetes</taxon>
        <taxon>Streptosporangiales</taxon>
        <taxon>Thermomonosporaceae</taxon>
        <taxon>Actinomadura</taxon>
    </lineage>
</organism>
<accession>A0ABN3JEB8</accession>
<dbReference type="InterPro" id="IPR044857">
    <property type="entry name" value="T7SS_EccB_R1"/>
</dbReference>
<evidence type="ECO:0000256" key="1">
    <source>
        <dbReference type="SAM" id="Phobius"/>
    </source>
</evidence>
<keyword evidence="3" id="KW-1185">Reference proteome</keyword>
<keyword evidence="1" id="KW-0812">Transmembrane</keyword>